<comment type="subunit">
    <text evidence="4">Heterodimer of an alpha subunit and a beta subunit processed from the same precursor.</text>
</comment>
<keyword evidence="2" id="KW-0378">Hydrolase</keyword>
<keyword evidence="6" id="KW-0106">Calcium</keyword>
<dbReference type="Gene3D" id="1.10.1400.10">
    <property type="match status" value="1"/>
</dbReference>
<dbReference type="CDD" id="cd03747">
    <property type="entry name" value="Ntn_PGA_like"/>
    <property type="match status" value="1"/>
</dbReference>
<dbReference type="PIRSF" id="PIRSF001227">
    <property type="entry name" value="Pen_acylase"/>
    <property type="match status" value="1"/>
</dbReference>
<evidence type="ECO:0000256" key="3">
    <source>
        <dbReference type="ARBA" id="ARBA00023145"/>
    </source>
</evidence>
<feature type="binding site" evidence="6">
    <location>
        <position position="333"/>
    </location>
    <ligand>
        <name>Ca(2+)</name>
        <dbReference type="ChEBI" id="CHEBI:29108"/>
    </ligand>
</feature>
<dbReference type="Gene3D" id="1.10.439.10">
    <property type="entry name" value="Penicillin Amidohydrolase, domain 1"/>
    <property type="match status" value="1"/>
</dbReference>
<dbReference type="GO" id="GO:0017000">
    <property type="term" value="P:antibiotic biosynthetic process"/>
    <property type="evidence" value="ECO:0007669"/>
    <property type="project" value="InterPro"/>
</dbReference>
<evidence type="ECO:0000256" key="5">
    <source>
        <dbReference type="PIRSR" id="PIRSR001227-1"/>
    </source>
</evidence>
<dbReference type="Gene3D" id="2.30.120.10">
    <property type="match status" value="1"/>
</dbReference>
<keyword evidence="8" id="KW-1185">Reference proteome</keyword>
<evidence type="ECO:0000256" key="4">
    <source>
        <dbReference type="ARBA" id="ARBA00038735"/>
    </source>
</evidence>
<dbReference type="AlphaFoldDB" id="A0A1Z4BTZ0"/>
<comment type="similarity">
    <text evidence="1">Belongs to the peptidase S45 family.</text>
</comment>
<feature type="binding site" evidence="6">
    <location>
        <position position="330"/>
    </location>
    <ligand>
        <name>Ca(2+)</name>
        <dbReference type="ChEBI" id="CHEBI:29108"/>
    </ligand>
</feature>
<accession>A0A1Z4BTZ0</accession>
<dbReference type="InterPro" id="IPR014395">
    <property type="entry name" value="Pen/GL7ACA/AHL_acylase"/>
</dbReference>
<dbReference type="InterPro" id="IPR043147">
    <property type="entry name" value="Penicillin_amidase_A-knob"/>
</dbReference>
<evidence type="ECO:0000256" key="6">
    <source>
        <dbReference type="PIRSR" id="PIRSR001227-2"/>
    </source>
</evidence>
<proteinExistence type="inferred from homology"/>
<name>A0A1Z4BTZ0_9GAMM</name>
<dbReference type="SUPFAM" id="SSF56235">
    <property type="entry name" value="N-terminal nucleophile aminohydrolases (Ntn hydrolases)"/>
    <property type="match status" value="1"/>
</dbReference>
<comment type="cofactor">
    <cofactor evidence="6">
        <name>Ca(2+)</name>
        <dbReference type="ChEBI" id="CHEBI:29108"/>
    </cofactor>
    <text evidence="6">Binds 1 Ca(2+) ion per dimer.</text>
</comment>
<dbReference type="PANTHER" id="PTHR34218:SF4">
    <property type="entry name" value="ACYL-HOMOSERINE LACTONE ACYLASE QUIP"/>
    <property type="match status" value="1"/>
</dbReference>
<keyword evidence="3" id="KW-0865">Zymogen</keyword>
<feature type="active site" description="Nucleophile" evidence="5">
    <location>
        <position position="258"/>
    </location>
</feature>
<dbReference type="OrthoDB" id="9760084at2"/>
<keyword evidence="6" id="KW-0479">Metal-binding</keyword>
<gene>
    <name evidence="7" type="ORF">CEK71_01150</name>
</gene>
<evidence type="ECO:0000256" key="2">
    <source>
        <dbReference type="ARBA" id="ARBA00022801"/>
    </source>
</evidence>
<evidence type="ECO:0000256" key="1">
    <source>
        <dbReference type="ARBA" id="ARBA00006586"/>
    </source>
</evidence>
<dbReference type="EMBL" id="CP022129">
    <property type="protein sequence ID" value="ASF44781.1"/>
    <property type="molecule type" value="Genomic_DNA"/>
</dbReference>
<feature type="binding site" evidence="6">
    <location>
        <position position="186"/>
    </location>
    <ligand>
        <name>Ca(2+)</name>
        <dbReference type="ChEBI" id="CHEBI:29108"/>
    </ligand>
</feature>
<dbReference type="Pfam" id="PF01804">
    <property type="entry name" value="Penicil_amidase"/>
    <property type="match status" value="1"/>
</dbReference>
<evidence type="ECO:0000313" key="8">
    <source>
        <dbReference type="Proteomes" id="UP000197019"/>
    </source>
</evidence>
<reference evidence="7 8" key="1">
    <citation type="submission" date="2017-06" db="EMBL/GenBank/DDBJ databases">
        <title>Genome Sequencing of the methanotroph Methylovulum psychrotolerants str. HV10-M2 isolated from a high-altitude environment.</title>
        <authorList>
            <person name="Mateos-Rivera A."/>
        </authorList>
    </citation>
    <scope>NUCLEOTIDE SEQUENCE [LARGE SCALE GENOMIC DNA]</scope>
    <source>
        <strain evidence="7 8">HV10_M2</strain>
    </source>
</reference>
<dbReference type="InterPro" id="IPR029055">
    <property type="entry name" value="Ntn_hydrolases_N"/>
</dbReference>
<feature type="binding site" evidence="6">
    <location>
        <position position="332"/>
    </location>
    <ligand>
        <name>Ca(2+)</name>
        <dbReference type="ChEBI" id="CHEBI:29108"/>
    </ligand>
</feature>
<dbReference type="PROSITE" id="PS51257">
    <property type="entry name" value="PROKAR_LIPOPROTEIN"/>
    <property type="match status" value="1"/>
</dbReference>
<evidence type="ECO:0000313" key="7">
    <source>
        <dbReference type="EMBL" id="ASF44781.1"/>
    </source>
</evidence>
<protein>
    <submittedName>
        <fullName evidence="7">Penicillin acylase family protein</fullName>
    </submittedName>
</protein>
<dbReference type="InterPro" id="IPR043146">
    <property type="entry name" value="Penicillin_amidase_N_B-knob"/>
</dbReference>
<dbReference type="GO" id="GO:0046872">
    <property type="term" value="F:metal ion binding"/>
    <property type="evidence" value="ECO:0007669"/>
    <property type="project" value="UniProtKB-KW"/>
</dbReference>
<dbReference type="PANTHER" id="PTHR34218">
    <property type="entry name" value="PEPTIDASE S45 PENICILLIN AMIDASE"/>
    <property type="match status" value="1"/>
</dbReference>
<sequence>MRKITLYTLLGLTVLALACMYTAYRFVGMLPDSDIKADLKGLSAPAYSEIDNYGIPTIHANNKEDAFLLLGFITARDRLFQMDLLRRHMAGRLAEVMGPELKNTDRWHRVMGFEQVAHAIVERLPQEQKRVLEAYALGVNQAIKSLAVLPPEFSLLGYNPSAWRPEDSLLVILGMEEDLGWTGDEERMTTVMEAALPKSVTQFFLPPVDLYTTRLLNGKASTAIPSIPTKELSALLHNIGNPEYYAGLATKAPPPKGSNGWVVGSAKTWDGRAILANDMHLSLRVPNIWYRAEIRYGDVALTGLTLPGVPLLVVGSNGNVAWGFTNIEGDFVDLVSLEINPTDAGSYRTPKGWMKFNEREETVKVKGEADLTFRVQSTEWGPVLPEFSSVTPTAVHWVALDPEATDLHLLDLDAAKNVIAAQKIFNQAGGPPLNALVADNQGNIGWTYTGKIPKRFGLDGSVSRSWANGLVGWAGYILPEELPRLLNPPSGFIVNANQRMLDSSYPYVIGHYFDHGYRAYRISERLLEAKNITEREMFALQLDTKAEFYRFYQQLALSLLGKSQDKEQIHLAEILNKWDGFAERDSVGFAVLVEFRKLLLDAVISPFMVKCREHDPKFRFTSTMADVPLQQLLTAKPPSLLPDKQHFPNWEAFLLKLLIQAEGKVLAGHSANFQEVFAWGTVNQVAIAHPFSDSLPLLQRWLDMPQAAVSGCDECVRMYTPGIGDSERLIVSPGREGNGILHMPGGQSGHPLSPHYGDQQQAWTEGIVLPLEAGTSQHRLEFVPITELQN</sequence>
<organism evidence="7 8">
    <name type="scientific">Methylovulum psychrotolerans</name>
    <dbReference type="NCBI Taxonomy" id="1704499"/>
    <lineage>
        <taxon>Bacteria</taxon>
        <taxon>Pseudomonadati</taxon>
        <taxon>Pseudomonadota</taxon>
        <taxon>Gammaproteobacteria</taxon>
        <taxon>Methylococcales</taxon>
        <taxon>Methylococcaceae</taxon>
        <taxon>Methylovulum</taxon>
    </lineage>
</organism>
<dbReference type="Gene3D" id="3.60.20.10">
    <property type="entry name" value="Glutamine Phosphoribosylpyrophosphate, subunit 1, domain 1"/>
    <property type="match status" value="1"/>
</dbReference>
<dbReference type="InterPro" id="IPR002692">
    <property type="entry name" value="S45"/>
</dbReference>
<dbReference type="RefSeq" id="WP_088617664.1">
    <property type="nucleotide sequence ID" value="NZ_CP022129.1"/>
</dbReference>
<dbReference type="InterPro" id="IPR023343">
    <property type="entry name" value="Penicillin_amidase_dom1"/>
</dbReference>
<dbReference type="KEGG" id="mpsy:CEK71_01150"/>
<dbReference type="Proteomes" id="UP000197019">
    <property type="component" value="Chromosome"/>
</dbReference>
<dbReference type="GO" id="GO:0016811">
    <property type="term" value="F:hydrolase activity, acting on carbon-nitrogen (but not peptide) bonds, in linear amides"/>
    <property type="evidence" value="ECO:0007669"/>
    <property type="project" value="InterPro"/>
</dbReference>